<evidence type="ECO:0000256" key="14">
    <source>
        <dbReference type="ARBA" id="ARBA00023136"/>
    </source>
</evidence>
<dbReference type="InterPro" id="IPR003020">
    <property type="entry name" value="HCO3_transpt_euk"/>
</dbReference>
<dbReference type="PROSITE" id="PS00108">
    <property type="entry name" value="PROTEIN_KINASE_ST"/>
    <property type="match status" value="1"/>
</dbReference>
<dbReference type="Pfam" id="PF07565">
    <property type="entry name" value="Band_3_cyto"/>
    <property type="match status" value="1"/>
</dbReference>
<dbReference type="Gene3D" id="3.30.200.20">
    <property type="entry name" value="Phosphorylase Kinase, domain 1"/>
    <property type="match status" value="1"/>
</dbReference>
<feature type="transmembrane region" description="Helical" evidence="18">
    <location>
        <begin position="1153"/>
        <end position="1171"/>
    </location>
</feature>
<dbReference type="GO" id="GO:0051453">
    <property type="term" value="P:regulation of intracellular pH"/>
    <property type="evidence" value="ECO:0007669"/>
    <property type="project" value="TreeGrafter"/>
</dbReference>
<evidence type="ECO:0000313" key="22">
    <source>
        <dbReference type="Proteomes" id="UP000507470"/>
    </source>
</evidence>
<dbReference type="PROSITE" id="PS50011">
    <property type="entry name" value="PROTEIN_KINASE_DOM"/>
    <property type="match status" value="1"/>
</dbReference>
<protein>
    <recommendedName>
        <fullName evidence="18">Anion exchange protein</fullName>
    </recommendedName>
</protein>
<dbReference type="GO" id="GO:0004693">
    <property type="term" value="F:cyclin-dependent protein serine/threonine kinase activity"/>
    <property type="evidence" value="ECO:0007669"/>
    <property type="project" value="UniProtKB-EC"/>
</dbReference>
<evidence type="ECO:0000256" key="3">
    <source>
        <dbReference type="ARBA" id="ARBA00010993"/>
    </source>
</evidence>
<dbReference type="InterPro" id="IPR016152">
    <property type="entry name" value="PTrfase/Anion_transptr"/>
</dbReference>
<dbReference type="PROSITE" id="PS00191">
    <property type="entry name" value="CYTOCHROME_B5_1"/>
    <property type="match status" value="1"/>
</dbReference>
<keyword evidence="6" id="KW-0723">Serine/threonine-protein kinase</keyword>
<name>A0A6J8CTF7_MYTCO</name>
<evidence type="ECO:0000256" key="17">
    <source>
        <dbReference type="PROSITE-ProRule" id="PRU10141"/>
    </source>
</evidence>
<feature type="region of interest" description="Disordered" evidence="19">
    <location>
        <begin position="103"/>
        <end position="136"/>
    </location>
</feature>
<dbReference type="FunFam" id="1.10.287.570:FF:000001">
    <property type="entry name" value="Anion exchange protein"/>
    <property type="match status" value="1"/>
</dbReference>
<evidence type="ECO:0000256" key="12">
    <source>
        <dbReference type="ARBA" id="ARBA00022989"/>
    </source>
</evidence>
<dbReference type="Gene3D" id="3.40.930.10">
    <property type="entry name" value="Mannitol-specific EII, Chain A"/>
    <property type="match status" value="1"/>
</dbReference>
<evidence type="ECO:0000256" key="7">
    <source>
        <dbReference type="ARBA" id="ARBA00022679"/>
    </source>
</evidence>
<keyword evidence="11 17" id="KW-0067">ATP-binding</keyword>
<keyword evidence="5" id="KW-1003">Cell membrane</keyword>
<dbReference type="PROSITE" id="PS00107">
    <property type="entry name" value="PROTEIN_KINASE_ATP"/>
    <property type="match status" value="1"/>
</dbReference>
<dbReference type="Proteomes" id="UP000507470">
    <property type="component" value="Unassembled WGS sequence"/>
</dbReference>
<dbReference type="InterPro" id="IPR011009">
    <property type="entry name" value="Kinase-like_dom_sf"/>
</dbReference>
<dbReference type="GO" id="GO:0005524">
    <property type="term" value="F:ATP binding"/>
    <property type="evidence" value="ECO:0007669"/>
    <property type="project" value="UniProtKB-UniRule"/>
</dbReference>
<comment type="catalytic activity">
    <reaction evidence="15">
        <text>L-threonyl-[protein] + ATP = O-phospho-L-threonyl-[protein] + ADP + H(+)</text>
        <dbReference type="Rhea" id="RHEA:46608"/>
        <dbReference type="Rhea" id="RHEA-COMP:11060"/>
        <dbReference type="Rhea" id="RHEA-COMP:11605"/>
        <dbReference type="ChEBI" id="CHEBI:15378"/>
        <dbReference type="ChEBI" id="CHEBI:30013"/>
        <dbReference type="ChEBI" id="CHEBI:30616"/>
        <dbReference type="ChEBI" id="CHEBI:61977"/>
        <dbReference type="ChEBI" id="CHEBI:456216"/>
        <dbReference type="EC" id="2.7.11.22"/>
    </reaction>
</comment>
<feature type="compositionally biased region" description="Polar residues" evidence="19">
    <location>
        <begin position="127"/>
        <end position="136"/>
    </location>
</feature>
<feature type="transmembrane region" description="Helical" evidence="18">
    <location>
        <begin position="971"/>
        <end position="993"/>
    </location>
</feature>
<dbReference type="GO" id="GO:0008510">
    <property type="term" value="F:sodium:bicarbonate symporter activity"/>
    <property type="evidence" value="ECO:0007669"/>
    <property type="project" value="TreeGrafter"/>
</dbReference>
<accession>A0A6J8CTF7</accession>
<keyword evidence="14 18" id="KW-0472">Membrane</keyword>
<dbReference type="GO" id="GO:0005452">
    <property type="term" value="F:solute:inorganic anion antiporter activity"/>
    <property type="evidence" value="ECO:0007669"/>
    <property type="project" value="InterPro"/>
</dbReference>
<feature type="domain" description="Protein kinase" evidence="20">
    <location>
        <begin position="143"/>
        <end position="428"/>
    </location>
</feature>
<gene>
    <name evidence="21" type="ORF">MCOR_32547</name>
</gene>
<dbReference type="NCBIfam" id="TIGR00834">
    <property type="entry name" value="ae"/>
    <property type="match status" value="1"/>
</dbReference>
<comment type="subcellular location">
    <subcellularLocation>
        <location evidence="1">Basolateral cell membrane</location>
        <topology evidence="1">Multi-pass membrane protein</topology>
    </subcellularLocation>
    <subcellularLocation>
        <location evidence="18">Membrane</location>
        <topology evidence="18">Multi-pass membrane protein</topology>
    </subcellularLocation>
</comment>
<dbReference type="InterPro" id="IPR018506">
    <property type="entry name" value="Cyt_B5_heme-BS"/>
</dbReference>
<evidence type="ECO:0000256" key="1">
    <source>
        <dbReference type="ARBA" id="ARBA00004554"/>
    </source>
</evidence>
<dbReference type="SMART" id="SM00220">
    <property type="entry name" value="S_TKc"/>
    <property type="match status" value="1"/>
</dbReference>
<dbReference type="FunFam" id="3.30.200.20:FF:000007">
    <property type="entry name" value="Cyclin-dependent kinase 14, putative"/>
    <property type="match status" value="1"/>
</dbReference>
<evidence type="ECO:0000256" key="13">
    <source>
        <dbReference type="ARBA" id="ARBA00023065"/>
    </source>
</evidence>
<feature type="transmembrane region" description="Helical" evidence="18">
    <location>
        <begin position="1115"/>
        <end position="1133"/>
    </location>
</feature>
<dbReference type="OrthoDB" id="1735926at2759"/>
<evidence type="ECO:0000256" key="2">
    <source>
        <dbReference type="ARBA" id="ARBA00006485"/>
    </source>
</evidence>
<evidence type="ECO:0000256" key="8">
    <source>
        <dbReference type="ARBA" id="ARBA00022692"/>
    </source>
</evidence>
<keyword evidence="13 18" id="KW-0406">Ion transport</keyword>
<dbReference type="EMBL" id="CACVKT020005832">
    <property type="protein sequence ID" value="CAC5398162.1"/>
    <property type="molecule type" value="Genomic_DNA"/>
</dbReference>
<comment type="similarity">
    <text evidence="3 18">Belongs to the anion exchanger (TC 2.A.31) family.</text>
</comment>
<evidence type="ECO:0000256" key="18">
    <source>
        <dbReference type="RuleBase" id="RU362035"/>
    </source>
</evidence>
<dbReference type="GO" id="GO:0008509">
    <property type="term" value="F:monoatomic anion transmembrane transporter activity"/>
    <property type="evidence" value="ECO:0007669"/>
    <property type="project" value="InterPro"/>
</dbReference>
<keyword evidence="10" id="KW-0418">Kinase</keyword>
<keyword evidence="9 17" id="KW-0547">Nucleotide-binding</keyword>
<evidence type="ECO:0000256" key="19">
    <source>
        <dbReference type="SAM" id="MobiDB-lite"/>
    </source>
</evidence>
<dbReference type="PANTHER" id="PTHR11453">
    <property type="entry name" value="ANION EXCHANGE PROTEIN"/>
    <property type="match status" value="1"/>
</dbReference>
<dbReference type="SUPFAM" id="SSF55804">
    <property type="entry name" value="Phoshotransferase/anion transport protein"/>
    <property type="match status" value="1"/>
</dbReference>
<keyword evidence="12 18" id="KW-1133">Transmembrane helix</keyword>
<dbReference type="InterPro" id="IPR011531">
    <property type="entry name" value="HCO3_transpt-like_TM_dom"/>
</dbReference>
<reference evidence="21 22" key="1">
    <citation type="submission" date="2020-06" db="EMBL/GenBank/DDBJ databases">
        <authorList>
            <person name="Li R."/>
            <person name="Bekaert M."/>
        </authorList>
    </citation>
    <scope>NUCLEOTIDE SEQUENCE [LARGE SCALE GENOMIC DNA]</scope>
    <source>
        <strain evidence="22">wild</strain>
    </source>
</reference>
<dbReference type="InterPro" id="IPR013769">
    <property type="entry name" value="Band3_cytoplasmic_dom"/>
</dbReference>
<evidence type="ECO:0000256" key="5">
    <source>
        <dbReference type="ARBA" id="ARBA00022475"/>
    </source>
</evidence>
<feature type="binding site" evidence="17">
    <location>
        <position position="172"/>
    </location>
    <ligand>
        <name>ATP</name>
        <dbReference type="ChEBI" id="CHEBI:30616"/>
    </ligand>
</feature>
<evidence type="ECO:0000256" key="15">
    <source>
        <dbReference type="ARBA" id="ARBA00047811"/>
    </source>
</evidence>
<comment type="caution">
    <text evidence="18">Lacks conserved residue(s) required for the propagation of feature annotation.</text>
</comment>
<feature type="transmembrane region" description="Helical" evidence="18">
    <location>
        <begin position="999"/>
        <end position="1017"/>
    </location>
</feature>
<evidence type="ECO:0000259" key="20">
    <source>
        <dbReference type="PROSITE" id="PS50011"/>
    </source>
</evidence>
<feature type="transmembrane region" description="Helical" evidence="18">
    <location>
        <begin position="889"/>
        <end position="907"/>
    </location>
</feature>
<dbReference type="SUPFAM" id="SSF56112">
    <property type="entry name" value="Protein kinase-like (PK-like)"/>
    <property type="match status" value="1"/>
</dbReference>
<dbReference type="InterPro" id="IPR017441">
    <property type="entry name" value="Protein_kinase_ATP_BS"/>
</dbReference>
<dbReference type="InterPro" id="IPR008271">
    <property type="entry name" value="Ser/Thr_kinase_AS"/>
</dbReference>
<keyword evidence="22" id="KW-1185">Reference proteome</keyword>
<evidence type="ECO:0000256" key="10">
    <source>
        <dbReference type="ARBA" id="ARBA00022777"/>
    </source>
</evidence>
<feature type="compositionally biased region" description="Basic and acidic residues" evidence="19">
    <location>
        <begin position="108"/>
        <end position="120"/>
    </location>
</feature>
<keyword evidence="4 18" id="KW-0813">Transport</keyword>
<dbReference type="GO" id="GO:0016323">
    <property type="term" value="C:basolateral plasma membrane"/>
    <property type="evidence" value="ECO:0007669"/>
    <property type="project" value="UniProtKB-SubCell"/>
</dbReference>
<feature type="transmembrane region" description="Helical" evidence="18">
    <location>
        <begin position="1202"/>
        <end position="1221"/>
    </location>
</feature>
<dbReference type="Gene3D" id="1.10.287.570">
    <property type="entry name" value="Helical hairpin bin"/>
    <property type="match status" value="1"/>
</dbReference>
<evidence type="ECO:0000256" key="16">
    <source>
        <dbReference type="ARBA" id="ARBA00048367"/>
    </source>
</evidence>
<evidence type="ECO:0000256" key="6">
    <source>
        <dbReference type="ARBA" id="ARBA00022527"/>
    </source>
</evidence>
<dbReference type="PRINTS" id="PR01232">
    <property type="entry name" value="NAHCO3TRSPRT"/>
</dbReference>
<dbReference type="Pfam" id="PF00955">
    <property type="entry name" value="HCO3_cotransp"/>
    <property type="match status" value="1"/>
</dbReference>
<keyword evidence="7" id="KW-0808">Transferase</keyword>
<dbReference type="FunFam" id="1.10.510.10:FF:000131">
    <property type="entry name" value="cyclin-dependent kinase 14 isoform X1"/>
    <property type="match status" value="1"/>
</dbReference>
<proteinExistence type="inferred from homology"/>
<dbReference type="Gene3D" id="1.10.510.10">
    <property type="entry name" value="Transferase(Phosphotransferase) domain 1"/>
    <property type="match status" value="1"/>
</dbReference>
<dbReference type="PANTHER" id="PTHR11453:SF36">
    <property type="entry name" value="ANION EXCHANGE PROTEIN"/>
    <property type="match status" value="1"/>
</dbReference>
<evidence type="ECO:0000313" key="21">
    <source>
        <dbReference type="EMBL" id="CAC5398162.1"/>
    </source>
</evidence>
<dbReference type="Pfam" id="PF00069">
    <property type="entry name" value="Pkinase"/>
    <property type="match status" value="1"/>
</dbReference>
<evidence type="ECO:0000256" key="4">
    <source>
        <dbReference type="ARBA" id="ARBA00022448"/>
    </source>
</evidence>
<dbReference type="InterPro" id="IPR000719">
    <property type="entry name" value="Prot_kinase_dom"/>
</dbReference>
<dbReference type="GO" id="GO:0020037">
    <property type="term" value="F:heme binding"/>
    <property type="evidence" value="ECO:0007669"/>
    <property type="project" value="InterPro"/>
</dbReference>
<dbReference type="PRINTS" id="PR01231">
    <property type="entry name" value="HCO3TRNSPORT"/>
</dbReference>
<organism evidence="21 22">
    <name type="scientific">Mytilus coruscus</name>
    <name type="common">Sea mussel</name>
    <dbReference type="NCBI Taxonomy" id="42192"/>
    <lineage>
        <taxon>Eukaryota</taxon>
        <taxon>Metazoa</taxon>
        <taxon>Spiralia</taxon>
        <taxon>Lophotrochozoa</taxon>
        <taxon>Mollusca</taxon>
        <taxon>Bivalvia</taxon>
        <taxon>Autobranchia</taxon>
        <taxon>Pteriomorphia</taxon>
        <taxon>Mytilida</taxon>
        <taxon>Mytiloidea</taxon>
        <taxon>Mytilidae</taxon>
        <taxon>Mytilinae</taxon>
        <taxon>Mytilus</taxon>
    </lineage>
</organism>
<feature type="transmembrane region" description="Helical" evidence="18">
    <location>
        <begin position="914"/>
        <end position="935"/>
    </location>
</feature>
<evidence type="ECO:0000256" key="9">
    <source>
        <dbReference type="ARBA" id="ARBA00022741"/>
    </source>
</evidence>
<feature type="region of interest" description="Disordered" evidence="19">
    <location>
        <begin position="643"/>
        <end position="664"/>
    </location>
</feature>
<comment type="catalytic activity">
    <reaction evidence="16">
        <text>L-seryl-[protein] + ATP = O-phospho-L-seryl-[protein] + ADP + H(+)</text>
        <dbReference type="Rhea" id="RHEA:17989"/>
        <dbReference type="Rhea" id="RHEA-COMP:9863"/>
        <dbReference type="Rhea" id="RHEA-COMP:11604"/>
        <dbReference type="ChEBI" id="CHEBI:15378"/>
        <dbReference type="ChEBI" id="CHEBI:29999"/>
        <dbReference type="ChEBI" id="CHEBI:30616"/>
        <dbReference type="ChEBI" id="CHEBI:83421"/>
        <dbReference type="ChEBI" id="CHEBI:456216"/>
        <dbReference type="EC" id="2.7.11.22"/>
    </reaction>
</comment>
<dbReference type="InterPro" id="IPR003024">
    <property type="entry name" value="Na/HCO3_transpt"/>
</dbReference>
<feature type="transmembrane region" description="Helical" evidence="18">
    <location>
        <begin position="1242"/>
        <end position="1266"/>
    </location>
</feature>
<evidence type="ECO:0000256" key="11">
    <source>
        <dbReference type="ARBA" id="ARBA00022840"/>
    </source>
</evidence>
<keyword evidence="8 18" id="KW-0812">Transmembrane</keyword>
<comment type="similarity">
    <text evidence="2">Belongs to the protein kinase superfamily. CMGC Ser/Thr protein kinase family. CDC2/CDKX subfamily.</text>
</comment>
<sequence length="1519" mass="171096">MVCFWFSAISKEDTIHESDLESENTKNGDSASYNTVPPNLALSRCGLKDDYGLINNTLNPANCHEGGYHTLGRPTSNSIKTSAINSHAPVKRHHSAGDMLDQLDQEEGDKNQRPRSEGHRYMKQFSPKRTSSYGGQFGRQDSYQKLEQLGEGSYATVYKGFSNLTNQIVALKEIRLQQEEGAPFTAIREASLLRGLKHANIVTLHDIIHTKETLTFVFEYVHTDLSQYLERHPGGLNAFNVKMFLFQLLRGLRYCHTRKILHRDLKPQNLLISEQGDLKLADFGLARAKSIPSHTYSNEVVTLWYRPPDVLLGSTNYSVSLDMWGVGCIFTEMIAGAPTFPGMKDSYDQLDKIFRVLGTPTDNTWKDVSKLPQYDRKKFVIYERVSSLSLAIPKLSFIPNAEDLASQFLQMCPQKRISAQSAMRHEYFNDLPPKIHEIPDASSVFNIPGLKLLPEMDELLLKTSSPARPRPRIRTTVRDPILTLNKMSSQIESITPTFEIIIDDVSEKLEPRDLFCQMDALRHYNDDFVWKEVRRWVKFEEEIEEKGKRWSKPHVSSICMQYLTELHLIVASNPCLLDIEATSMFDIVDTLLEQWRFNGSLNSLLWNHVRAVLLKRHKHQHVGRRQIKRHQSRASNLFQGAFLSDEDDAPSSPEIRSRMNGGYQPSTQSLSEMTNGIENGDVNASNPNLLSFGGETNRKFKRKIPDGAEVMNIMVGEVEELTNNLCAFVRLREAKDLGKITEVDLPTRFLFILLVPKAHLEPAIEAGRCMGALMTDEIFREIAYIAEEKNDILSGLQEFISQTIVLPPGSWDPSIRIEPPAEIPTKESRKPPVYTTIVVNKNEEDSHDDPTLERTGRVFGGLIADVKRKLPHYKSDFTDSLHIQCVASFIYLFLATLTPNVTFGGLLSTATEGYMGTIECILAASITGVIFALFAGQPLNILGSTGPMLVLEMILFNFCKDQGWDFMPVRVWVGLWTALFILIIVAFDLSSLVRYITRFTEECFACLIALIFIYQAFKQLYKIGIKYPVHRWTTDNGCFCIINNFTIPTTPKPEEGLLVRHVRSASLSLSSNEDIVTRSPKDEMPLHQFIAPSNCTLYGGILNGNGCDSSQSPDVLFMSCILFFGTFIIARNLVSFKKTRYFSTMVRQIVSDFSVLIAIVAMVGLDAYFGVPTPKLNVPSVFKPTKPGRGWFINPISDKNPWWLILVAAVPALLTTILIFMDQQITSVIVNRKENKLKKGGGYHLDMLVVAVLIVMLSFLGLPWYVAATVSAMAHVMSLRKESECTAPGEKPTFLGVREQRVTALLVGVFSGLAVLITSILKYIPMPVLYGVFFYMGVASLKGMQLKDRFLLLVTPQKYQPDYKYLRHVPLQKVHIFTGIQCGCLVILWIVKSVKAISIGFPIMVLGTCFIRKGLELIFTNHDLKWLDDLLPGKQLFRKDSEKINSGAGKLLEKDKMFCTENKKAVQIYKEKDKSIKVDADLYLSATSYNGNQFPATNTISSTNNIPGISTLSQEPGHI</sequence>